<dbReference type="SMART" id="SM00184">
    <property type="entry name" value="RING"/>
    <property type="match status" value="1"/>
</dbReference>
<reference evidence="9" key="1">
    <citation type="submission" date="2022-11" db="UniProtKB">
        <authorList>
            <consortium name="EnsemblMetazoa"/>
        </authorList>
    </citation>
    <scope>IDENTIFICATION</scope>
</reference>
<proteinExistence type="predicted"/>
<dbReference type="SMART" id="SM00336">
    <property type="entry name" value="BBOX"/>
    <property type="match status" value="2"/>
</dbReference>
<evidence type="ECO:0000256" key="3">
    <source>
        <dbReference type="ARBA" id="ARBA00022771"/>
    </source>
</evidence>
<accession>A0A914ANA3</accession>
<dbReference type="InterPro" id="IPR027370">
    <property type="entry name" value="Znf-RING_euk"/>
</dbReference>
<keyword evidence="3 5" id="KW-0863">Zinc-finger</keyword>
<dbReference type="GO" id="GO:0008270">
    <property type="term" value="F:zinc ion binding"/>
    <property type="evidence" value="ECO:0007669"/>
    <property type="project" value="UniProtKB-KW"/>
</dbReference>
<dbReference type="PANTHER" id="PTHR25462:SF296">
    <property type="entry name" value="MEIOTIC P26, ISOFORM F"/>
    <property type="match status" value="1"/>
</dbReference>
<dbReference type="Proteomes" id="UP000887568">
    <property type="component" value="Unplaced"/>
</dbReference>
<dbReference type="PROSITE" id="PS00518">
    <property type="entry name" value="ZF_RING_1"/>
    <property type="match status" value="1"/>
</dbReference>
<dbReference type="InterPro" id="IPR011042">
    <property type="entry name" value="6-blade_b-propeller_TolB-like"/>
</dbReference>
<dbReference type="SUPFAM" id="SSF101898">
    <property type="entry name" value="NHL repeat"/>
    <property type="match status" value="1"/>
</dbReference>
<keyword evidence="4" id="KW-0862">Zinc</keyword>
<evidence type="ECO:0000259" key="8">
    <source>
        <dbReference type="PROSITE" id="PS50119"/>
    </source>
</evidence>
<feature type="domain" description="B box-type" evidence="8">
    <location>
        <begin position="162"/>
        <end position="204"/>
    </location>
</feature>
<evidence type="ECO:0000256" key="5">
    <source>
        <dbReference type="PROSITE-ProRule" id="PRU00024"/>
    </source>
</evidence>
<evidence type="ECO:0000313" key="9">
    <source>
        <dbReference type="EnsemblMetazoa" id="XP_038064914.1"/>
    </source>
</evidence>
<dbReference type="Gene3D" id="3.30.160.60">
    <property type="entry name" value="Classic Zinc Finger"/>
    <property type="match status" value="1"/>
</dbReference>
<protein>
    <submittedName>
        <fullName evidence="9">Uncharacterized protein</fullName>
    </submittedName>
</protein>
<dbReference type="PROSITE" id="PS50089">
    <property type="entry name" value="ZF_RING_2"/>
    <property type="match status" value="1"/>
</dbReference>
<evidence type="ECO:0000256" key="4">
    <source>
        <dbReference type="ARBA" id="ARBA00022833"/>
    </source>
</evidence>
<keyword evidence="6" id="KW-0175">Coiled coil</keyword>
<name>A0A914ANA3_PATMI</name>
<evidence type="ECO:0000259" key="7">
    <source>
        <dbReference type="PROSITE" id="PS50089"/>
    </source>
</evidence>
<evidence type="ECO:0000256" key="1">
    <source>
        <dbReference type="ARBA" id="ARBA00022553"/>
    </source>
</evidence>
<dbReference type="EnsemblMetazoa" id="XM_038208986.1">
    <property type="protein sequence ID" value="XP_038064914.1"/>
    <property type="gene ID" value="LOC119735287"/>
</dbReference>
<dbReference type="AlphaFoldDB" id="A0A914ANA3"/>
<dbReference type="InterPro" id="IPR047153">
    <property type="entry name" value="TRIM45/56/19-like"/>
</dbReference>
<evidence type="ECO:0000313" key="10">
    <source>
        <dbReference type="Proteomes" id="UP000887568"/>
    </source>
</evidence>
<sequence>MATAISVGSAFKKIGVHLECSICTDKYKKPKVLDCLHSFCEECLVKYRDGRHQNKPKIPCPVCRQETALPQSGIQGLKTNFHLVGLIEEFELQEKVACSAEVKLLCQVCDKGNEAKDHCMDCEKNICMDCCKIHQQFPTLKNHIIASFDDIRQGKVSVTKQPDEYKCPKHKEGVKFYCKTCDKLICQGCTVIDHPTTKHFITDTGTASREYRQSLKRVLPVLATGIRGLKWSLQNTITAKKIVKDNTAKARKGVQGRAAEVIAQVKAEEKRLLDEITTQERKQNERLDEHEKTLSNMMQIKKHSLQTTQDVASNASDCDLLSLYPVISKDVAKLRVLPCPKAAGLTLHPVFVQNQKLGIDLGKVMVEDTWDKYHSFGNKGSGERQFEGVRGIAAAADPYEIAVADCNNKRVVICNSRGQTKSSIPIGANDVVAVSNQWVCADPSKVMVYNRDTKPARDFDTLQESEVGKTDVWLMSAAVMPNGNIMIGDGKRKVLTELNPRNGEILHTMSVKTRPAYLTVLSNGWIVISDDEEGLVETVEVSDGNAVTVCVIKPTIGGKPVKYCRGVCSNSSGIYLAVMAEYVNTGHIHHYNCAGQFVSCVVQGLYCPGGITFTADGQQLVVADLYSIKIYHKW</sequence>
<keyword evidence="1" id="KW-0597">Phosphoprotein</keyword>
<feature type="coiled-coil region" evidence="6">
    <location>
        <begin position="262"/>
        <end position="293"/>
    </location>
</feature>
<dbReference type="Gene3D" id="2.120.10.30">
    <property type="entry name" value="TolB, C-terminal domain"/>
    <property type="match status" value="1"/>
</dbReference>
<dbReference type="InterPro" id="IPR013083">
    <property type="entry name" value="Znf_RING/FYVE/PHD"/>
</dbReference>
<dbReference type="Pfam" id="PF13445">
    <property type="entry name" value="zf-RING_UBOX"/>
    <property type="match status" value="1"/>
</dbReference>
<feature type="domain" description="RING-type" evidence="7">
    <location>
        <begin position="20"/>
        <end position="64"/>
    </location>
</feature>
<dbReference type="PROSITE" id="PS50119">
    <property type="entry name" value="ZF_BBOX"/>
    <property type="match status" value="1"/>
</dbReference>
<dbReference type="RefSeq" id="XP_038064914.1">
    <property type="nucleotide sequence ID" value="XM_038208986.1"/>
</dbReference>
<dbReference type="Gene3D" id="3.30.40.10">
    <property type="entry name" value="Zinc/RING finger domain, C3HC4 (zinc finger)"/>
    <property type="match status" value="1"/>
</dbReference>
<organism evidence="9 10">
    <name type="scientific">Patiria miniata</name>
    <name type="common">Bat star</name>
    <name type="synonym">Asterina miniata</name>
    <dbReference type="NCBI Taxonomy" id="46514"/>
    <lineage>
        <taxon>Eukaryota</taxon>
        <taxon>Metazoa</taxon>
        <taxon>Echinodermata</taxon>
        <taxon>Eleutherozoa</taxon>
        <taxon>Asterozoa</taxon>
        <taxon>Asteroidea</taxon>
        <taxon>Valvatacea</taxon>
        <taxon>Valvatida</taxon>
        <taxon>Asterinidae</taxon>
        <taxon>Patiria</taxon>
    </lineage>
</organism>
<dbReference type="SUPFAM" id="SSF57850">
    <property type="entry name" value="RING/U-box"/>
    <property type="match status" value="1"/>
</dbReference>
<dbReference type="InterPro" id="IPR000315">
    <property type="entry name" value="Znf_B-box"/>
</dbReference>
<dbReference type="Pfam" id="PF00643">
    <property type="entry name" value="zf-B_box"/>
    <property type="match status" value="1"/>
</dbReference>
<dbReference type="InterPro" id="IPR001841">
    <property type="entry name" value="Znf_RING"/>
</dbReference>
<dbReference type="GeneID" id="119735287"/>
<keyword evidence="10" id="KW-1185">Reference proteome</keyword>
<dbReference type="PANTHER" id="PTHR25462">
    <property type="entry name" value="BONUS, ISOFORM C-RELATED"/>
    <property type="match status" value="1"/>
</dbReference>
<dbReference type="SUPFAM" id="SSF57845">
    <property type="entry name" value="B-box zinc-binding domain"/>
    <property type="match status" value="1"/>
</dbReference>
<evidence type="ECO:0000256" key="6">
    <source>
        <dbReference type="SAM" id="Coils"/>
    </source>
</evidence>
<evidence type="ECO:0000256" key="2">
    <source>
        <dbReference type="ARBA" id="ARBA00022723"/>
    </source>
</evidence>
<dbReference type="OrthoDB" id="6105938at2759"/>
<keyword evidence="2" id="KW-0479">Metal-binding</keyword>
<dbReference type="InterPro" id="IPR017907">
    <property type="entry name" value="Znf_RING_CS"/>
</dbReference>